<evidence type="ECO:0000259" key="3">
    <source>
        <dbReference type="PROSITE" id="PS50237"/>
    </source>
</evidence>
<evidence type="ECO:0000256" key="1">
    <source>
        <dbReference type="ARBA" id="ARBA00022786"/>
    </source>
</evidence>
<dbReference type="Gene3D" id="3.30.2410.10">
    <property type="entry name" value="Hect, E3 ligase catalytic domain"/>
    <property type="match status" value="1"/>
</dbReference>
<accession>A0A6A4VW93</accession>
<comment type="caution">
    <text evidence="4">The sequence shown here is derived from an EMBL/GenBank/DDBJ whole genome shotgun (WGS) entry which is preliminary data.</text>
</comment>
<gene>
    <name evidence="4" type="primary">HERC1_0</name>
    <name evidence="4" type="ORF">FJT64_004693</name>
</gene>
<keyword evidence="5" id="KW-1185">Reference proteome</keyword>
<proteinExistence type="predicted"/>
<dbReference type="GO" id="GO:0004842">
    <property type="term" value="F:ubiquitin-protein transferase activity"/>
    <property type="evidence" value="ECO:0007669"/>
    <property type="project" value="InterPro"/>
</dbReference>
<dbReference type="Pfam" id="PF00632">
    <property type="entry name" value="HECT"/>
    <property type="match status" value="1"/>
</dbReference>
<dbReference type="SUPFAM" id="SSF56204">
    <property type="entry name" value="Hect, E3 ligase catalytic domain"/>
    <property type="match status" value="1"/>
</dbReference>
<sequence length="84" mass="9342">MSDDALLFPSRECPCPRVSAALLTVCRVGSLWSPSAADADDRRSGTVMKVDKPTDGLPTAQTCFFQLRLPQYSSQRLLADWYPY</sequence>
<evidence type="ECO:0000313" key="5">
    <source>
        <dbReference type="Proteomes" id="UP000440578"/>
    </source>
</evidence>
<dbReference type="PROSITE" id="PS50237">
    <property type="entry name" value="HECT"/>
    <property type="match status" value="1"/>
</dbReference>
<reference evidence="4 5" key="1">
    <citation type="submission" date="2019-07" db="EMBL/GenBank/DDBJ databases">
        <title>Draft genome assembly of a fouling barnacle, Amphibalanus amphitrite (Darwin, 1854): The first reference genome for Thecostraca.</title>
        <authorList>
            <person name="Kim W."/>
        </authorList>
    </citation>
    <scope>NUCLEOTIDE SEQUENCE [LARGE SCALE GENOMIC DNA]</scope>
    <source>
        <strain evidence="4">SNU_AA5</strain>
        <tissue evidence="4">Soma without cirri and trophi</tissue>
    </source>
</reference>
<dbReference type="GO" id="GO:0009966">
    <property type="term" value="P:regulation of signal transduction"/>
    <property type="evidence" value="ECO:0007669"/>
    <property type="project" value="UniProtKB-ARBA"/>
</dbReference>
<organism evidence="4 5">
    <name type="scientific">Amphibalanus amphitrite</name>
    <name type="common">Striped barnacle</name>
    <name type="synonym">Balanus amphitrite</name>
    <dbReference type="NCBI Taxonomy" id="1232801"/>
    <lineage>
        <taxon>Eukaryota</taxon>
        <taxon>Metazoa</taxon>
        <taxon>Ecdysozoa</taxon>
        <taxon>Arthropoda</taxon>
        <taxon>Crustacea</taxon>
        <taxon>Multicrustacea</taxon>
        <taxon>Cirripedia</taxon>
        <taxon>Thoracica</taxon>
        <taxon>Thoracicalcarea</taxon>
        <taxon>Balanomorpha</taxon>
        <taxon>Balanoidea</taxon>
        <taxon>Balanidae</taxon>
        <taxon>Amphibalaninae</taxon>
        <taxon>Amphibalanus</taxon>
    </lineage>
</organism>
<dbReference type="EMBL" id="VIIS01001458">
    <property type="protein sequence ID" value="KAF0297933.1"/>
    <property type="molecule type" value="Genomic_DNA"/>
</dbReference>
<dbReference type="InterPro" id="IPR000569">
    <property type="entry name" value="HECT_dom"/>
</dbReference>
<dbReference type="AlphaFoldDB" id="A0A6A4VW93"/>
<feature type="domain" description="HECT" evidence="3">
    <location>
        <begin position="54"/>
        <end position="84"/>
    </location>
</feature>
<name>A0A6A4VW93_AMPAM</name>
<keyword evidence="1 2" id="KW-0833">Ubl conjugation pathway</keyword>
<evidence type="ECO:0000256" key="2">
    <source>
        <dbReference type="PROSITE-ProRule" id="PRU00104"/>
    </source>
</evidence>
<evidence type="ECO:0000313" key="4">
    <source>
        <dbReference type="EMBL" id="KAF0297933.1"/>
    </source>
</evidence>
<dbReference type="Proteomes" id="UP000440578">
    <property type="component" value="Unassembled WGS sequence"/>
</dbReference>
<protein>
    <submittedName>
        <fullName evidence="4">Putative E3 ubiquitin-protein ligase HERC1</fullName>
    </submittedName>
</protein>
<feature type="active site" description="Glycyl thioester intermediate" evidence="2">
    <location>
        <position position="63"/>
    </location>
</feature>
<dbReference type="InterPro" id="IPR035983">
    <property type="entry name" value="Hect_E3_ubiquitin_ligase"/>
</dbReference>